<organism evidence="9 10">
    <name type="scientific">Mytilus coruscus</name>
    <name type="common">Sea mussel</name>
    <dbReference type="NCBI Taxonomy" id="42192"/>
    <lineage>
        <taxon>Eukaryota</taxon>
        <taxon>Metazoa</taxon>
        <taxon>Spiralia</taxon>
        <taxon>Lophotrochozoa</taxon>
        <taxon>Mollusca</taxon>
        <taxon>Bivalvia</taxon>
        <taxon>Autobranchia</taxon>
        <taxon>Pteriomorphia</taxon>
        <taxon>Mytilida</taxon>
        <taxon>Mytiloidea</taxon>
        <taxon>Mytilidae</taxon>
        <taxon>Mytilinae</taxon>
        <taxon>Mytilus</taxon>
    </lineage>
</organism>
<dbReference type="Pfam" id="PF17917">
    <property type="entry name" value="RT_RNaseH"/>
    <property type="match status" value="1"/>
</dbReference>
<dbReference type="FunFam" id="3.10.20.370:FF:000001">
    <property type="entry name" value="Retrovirus-related Pol polyprotein from transposon 17.6-like protein"/>
    <property type="match status" value="1"/>
</dbReference>
<evidence type="ECO:0000256" key="1">
    <source>
        <dbReference type="ARBA" id="ARBA00022679"/>
    </source>
</evidence>
<dbReference type="Proteomes" id="UP000507470">
    <property type="component" value="Unassembled WGS sequence"/>
</dbReference>
<evidence type="ECO:0000313" key="10">
    <source>
        <dbReference type="Proteomes" id="UP000507470"/>
    </source>
</evidence>
<dbReference type="SUPFAM" id="SSF56672">
    <property type="entry name" value="DNA/RNA polymerases"/>
    <property type="match status" value="1"/>
</dbReference>
<evidence type="ECO:0000256" key="4">
    <source>
        <dbReference type="ARBA" id="ARBA00022759"/>
    </source>
</evidence>
<dbReference type="GO" id="GO:0016787">
    <property type="term" value="F:hydrolase activity"/>
    <property type="evidence" value="ECO:0007669"/>
    <property type="project" value="UniProtKB-KW"/>
</dbReference>
<evidence type="ECO:0000259" key="8">
    <source>
        <dbReference type="Pfam" id="PF22938"/>
    </source>
</evidence>
<evidence type="ECO:0000256" key="2">
    <source>
        <dbReference type="ARBA" id="ARBA00022695"/>
    </source>
</evidence>
<dbReference type="CDD" id="cd09274">
    <property type="entry name" value="RNase_HI_RT_Ty3"/>
    <property type="match status" value="1"/>
</dbReference>
<keyword evidence="5" id="KW-0378">Hydrolase</keyword>
<dbReference type="InterPro" id="IPR054465">
    <property type="entry name" value="Integrase_p58-like_C"/>
</dbReference>
<keyword evidence="6" id="KW-0695">RNA-directed DNA polymerase</keyword>
<dbReference type="InterPro" id="IPR050951">
    <property type="entry name" value="Retrovirus_Pol_polyprotein"/>
</dbReference>
<proteinExistence type="predicted"/>
<dbReference type="AlphaFoldDB" id="A0A6J8B241"/>
<dbReference type="PANTHER" id="PTHR37984:SF5">
    <property type="entry name" value="PROTEIN NYNRIN-LIKE"/>
    <property type="match status" value="1"/>
</dbReference>
<keyword evidence="3" id="KW-0540">Nuclease</keyword>
<dbReference type="EMBL" id="CACVKT020002376">
    <property type="protein sequence ID" value="CAC5377451.1"/>
    <property type="molecule type" value="Genomic_DNA"/>
</dbReference>
<keyword evidence="1" id="KW-0808">Transferase</keyword>
<feature type="domain" description="Reverse transcriptase RNase H-like" evidence="7">
    <location>
        <begin position="148"/>
        <end position="246"/>
    </location>
</feature>
<gene>
    <name evidence="9" type="ORF">MCOR_13768</name>
</gene>
<dbReference type="OrthoDB" id="6273764at2759"/>
<keyword evidence="2" id="KW-0548">Nucleotidyltransferase</keyword>
<dbReference type="InterPro" id="IPR041373">
    <property type="entry name" value="RT_RNaseH"/>
</dbReference>
<accession>A0A6J8B241</accession>
<evidence type="ECO:0000259" key="7">
    <source>
        <dbReference type="Pfam" id="PF17917"/>
    </source>
</evidence>
<dbReference type="Gene3D" id="3.10.20.370">
    <property type="match status" value="1"/>
</dbReference>
<feature type="domain" description="Integrase p58-like C-terminal" evidence="8">
    <location>
        <begin position="24"/>
        <end position="55"/>
    </location>
</feature>
<dbReference type="Pfam" id="PF22938">
    <property type="entry name" value="Integrase_p58_C"/>
    <property type="match status" value="1"/>
</dbReference>
<dbReference type="PANTHER" id="PTHR37984">
    <property type="entry name" value="PROTEIN CBG26694"/>
    <property type="match status" value="1"/>
</dbReference>
<evidence type="ECO:0000256" key="3">
    <source>
        <dbReference type="ARBA" id="ARBA00022722"/>
    </source>
</evidence>
<name>A0A6J8B241_MYTCO</name>
<dbReference type="InterPro" id="IPR043502">
    <property type="entry name" value="DNA/RNA_pol_sf"/>
</dbReference>
<dbReference type="GO" id="GO:0004519">
    <property type="term" value="F:endonuclease activity"/>
    <property type="evidence" value="ECO:0007669"/>
    <property type="project" value="UniProtKB-KW"/>
</dbReference>
<evidence type="ECO:0000313" key="9">
    <source>
        <dbReference type="EMBL" id="CAC5377451.1"/>
    </source>
</evidence>
<evidence type="ECO:0000256" key="6">
    <source>
        <dbReference type="ARBA" id="ARBA00022918"/>
    </source>
</evidence>
<reference evidence="9 10" key="1">
    <citation type="submission" date="2020-06" db="EMBL/GenBank/DDBJ databases">
        <authorList>
            <person name="Li R."/>
            <person name="Bekaert M."/>
        </authorList>
    </citation>
    <scope>NUCLEOTIDE SEQUENCE [LARGE SCALE GENOMIC DNA]</scope>
    <source>
        <strain evidence="10">wild</strain>
    </source>
</reference>
<evidence type="ECO:0000256" key="5">
    <source>
        <dbReference type="ARBA" id="ARBA00022801"/>
    </source>
</evidence>
<dbReference type="GO" id="GO:0003964">
    <property type="term" value="F:RNA-directed DNA polymerase activity"/>
    <property type="evidence" value="ECO:0007669"/>
    <property type="project" value="UniProtKB-KW"/>
</dbReference>
<sequence>MKVGEKVIVLLPTAKNKLLMQWKGPYTIVEKFGNVDNRIQMNRKIKTFHANLLKRYVERCDVGDIVSMVKDDVLAVVSSAVIDTDSDQVEVYDEIHEIPFTDSEVFPDTPGCTDILEHDIKLSSETPIRMKPYPIPHSMLDTVNIEIFVLMTDASDRGIGAVLMQNQENIKMPIAYASRKLKKSEVIYSTIEKECFVIVWVIQKFQRYLYGREFILETDNQPLTYLNKKKVANARLMRWALTLHSYRFRIVVVKGKDNTGADYHSRV</sequence>
<keyword evidence="4" id="KW-0255">Endonuclease</keyword>
<protein>
    <submittedName>
        <fullName evidence="9">Uncharacterized protein</fullName>
    </submittedName>
</protein>
<keyword evidence="10" id="KW-1185">Reference proteome</keyword>